<keyword evidence="1" id="KW-0812">Transmembrane</keyword>
<feature type="transmembrane region" description="Helical" evidence="1">
    <location>
        <begin position="56"/>
        <end position="78"/>
    </location>
</feature>
<reference evidence="2" key="2">
    <citation type="journal article" date="2015" name="Data Brief">
        <title>Shoot transcriptome of the giant reed, Arundo donax.</title>
        <authorList>
            <person name="Barrero R.A."/>
            <person name="Guerrero F.D."/>
            <person name="Moolhuijzen P."/>
            <person name="Goolsby J.A."/>
            <person name="Tidwell J."/>
            <person name="Bellgard S.E."/>
            <person name="Bellgard M.I."/>
        </authorList>
    </citation>
    <scope>NUCLEOTIDE SEQUENCE</scope>
    <source>
        <tissue evidence="2">Shoot tissue taken approximately 20 cm above the soil surface</tissue>
    </source>
</reference>
<reference evidence="2" key="1">
    <citation type="submission" date="2014-09" db="EMBL/GenBank/DDBJ databases">
        <authorList>
            <person name="Magalhaes I.L.F."/>
            <person name="Oliveira U."/>
            <person name="Santos F.R."/>
            <person name="Vidigal T.H.D.A."/>
            <person name="Brescovit A.D."/>
            <person name="Santos A.J."/>
        </authorList>
    </citation>
    <scope>NUCLEOTIDE SEQUENCE</scope>
    <source>
        <tissue evidence="2">Shoot tissue taken approximately 20 cm above the soil surface</tissue>
    </source>
</reference>
<dbReference type="EMBL" id="GBRH01174152">
    <property type="protein sequence ID" value="JAE23744.1"/>
    <property type="molecule type" value="Transcribed_RNA"/>
</dbReference>
<keyword evidence="1" id="KW-1133">Transmembrane helix</keyword>
<organism evidence="2">
    <name type="scientific">Arundo donax</name>
    <name type="common">Giant reed</name>
    <name type="synonym">Donax arundinaceus</name>
    <dbReference type="NCBI Taxonomy" id="35708"/>
    <lineage>
        <taxon>Eukaryota</taxon>
        <taxon>Viridiplantae</taxon>
        <taxon>Streptophyta</taxon>
        <taxon>Embryophyta</taxon>
        <taxon>Tracheophyta</taxon>
        <taxon>Spermatophyta</taxon>
        <taxon>Magnoliopsida</taxon>
        <taxon>Liliopsida</taxon>
        <taxon>Poales</taxon>
        <taxon>Poaceae</taxon>
        <taxon>PACMAD clade</taxon>
        <taxon>Arundinoideae</taxon>
        <taxon>Arundineae</taxon>
        <taxon>Arundo</taxon>
    </lineage>
</organism>
<accession>A0A0A9GK11</accession>
<proteinExistence type="predicted"/>
<name>A0A0A9GK11_ARUDO</name>
<feature type="transmembrane region" description="Helical" evidence="1">
    <location>
        <begin position="29"/>
        <end position="49"/>
    </location>
</feature>
<protein>
    <submittedName>
        <fullName evidence="2">Uncharacterized protein</fullName>
    </submittedName>
</protein>
<dbReference type="AlphaFoldDB" id="A0A0A9GK11"/>
<sequence length="85" mass="8801">MPVRAGQLQHHVLELGGERLDGVPAGRSIAAGGAPGPGVLAAAAFFFHARDAGQHLLLSILLVSSCFFSSWITGSYIISSSGLRQ</sequence>
<evidence type="ECO:0000313" key="2">
    <source>
        <dbReference type="EMBL" id="JAE23744.1"/>
    </source>
</evidence>
<evidence type="ECO:0000256" key="1">
    <source>
        <dbReference type="SAM" id="Phobius"/>
    </source>
</evidence>
<keyword evidence="1" id="KW-0472">Membrane</keyword>